<dbReference type="PANTHER" id="PTHR34310:SF8">
    <property type="entry name" value="CONSERVED PROTEIN"/>
    <property type="match status" value="1"/>
</dbReference>
<sequence length="235" mass="25681">MSLVAGRGPLGTQPAGWFTPPLTDGTVYVEPHPRRIQAFRGEVAVLDTEHALMVHRAGHPLSYAFRSDEVGDLPHEPVAEAAGYVAVPWDAVDTWVEEGRQLVHYPPNPYHRVDCRTTRRGLRVTAAETVLVDTDDTVIVFETALEPRLYVNPALVRTDLLQISPTTSYCNYKGTATYWSAVVGDTVIADVAWSYPDTPPESLPIQGFLSFDDTRVDVLAELPSSGTSASCGCEV</sequence>
<keyword evidence="3" id="KW-1185">Reference proteome</keyword>
<evidence type="ECO:0000259" key="1">
    <source>
        <dbReference type="Pfam" id="PF04248"/>
    </source>
</evidence>
<gene>
    <name evidence="2" type="ORF">MALV_14330</name>
</gene>
<organism evidence="2 3">
    <name type="scientific">Mycolicibacterium alvei</name>
    <dbReference type="NCBI Taxonomy" id="67081"/>
    <lineage>
        <taxon>Bacteria</taxon>
        <taxon>Bacillati</taxon>
        <taxon>Actinomycetota</taxon>
        <taxon>Actinomycetes</taxon>
        <taxon>Mycobacteriales</taxon>
        <taxon>Mycobacteriaceae</taxon>
        <taxon>Mycolicibacterium</taxon>
    </lineage>
</organism>
<proteinExistence type="predicted"/>
<dbReference type="Gene3D" id="2.170.150.40">
    <property type="entry name" value="Domain of unknown function (DUF427)"/>
    <property type="match status" value="1"/>
</dbReference>
<dbReference type="AlphaFoldDB" id="A0A6N4UPH8"/>
<evidence type="ECO:0000313" key="2">
    <source>
        <dbReference type="EMBL" id="BBX26308.1"/>
    </source>
</evidence>
<dbReference type="InterPro" id="IPR007361">
    <property type="entry name" value="DUF427"/>
</dbReference>
<accession>A0A6N4UPH8</accession>
<feature type="domain" description="DUF427" evidence="1">
    <location>
        <begin position="123"/>
        <end position="212"/>
    </location>
</feature>
<name>A0A6N4UPH8_9MYCO</name>
<dbReference type="PANTHER" id="PTHR34310">
    <property type="entry name" value="DUF427 DOMAIN PROTEIN (AFU_ORTHOLOGUE AFUA_3G02220)"/>
    <property type="match status" value="1"/>
</dbReference>
<protein>
    <recommendedName>
        <fullName evidence="1">DUF427 domain-containing protein</fullName>
    </recommendedName>
</protein>
<dbReference type="EMBL" id="AP022565">
    <property type="protein sequence ID" value="BBX26308.1"/>
    <property type="molecule type" value="Genomic_DNA"/>
</dbReference>
<dbReference type="InterPro" id="IPR038694">
    <property type="entry name" value="DUF427_sf"/>
</dbReference>
<reference evidence="2 3" key="1">
    <citation type="journal article" date="2019" name="Emerg. Microbes Infect.">
        <title>Comprehensive subspecies identification of 175 nontuberculous mycobacteria species based on 7547 genomic profiles.</title>
        <authorList>
            <person name="Matsumoto Y."/>
            <person name="Kinjo T."/>
            <person name="Motooka D."/>
            <person name="Nabeya D."/>
            <person name="Jung N."/>
            <person name="Uechi K."/>
            <person name="Horii T."/>
            <person name="Iida T."/>
            <person name="Fujita J."/>
            <person name="Nakamura S."/>
        </authorList>
    </citation>
    <scope>NUCLEOTIDE SEQUENCE [LARGE SCALE GENOMIC DNA]</scope>
    <source>
        <strain evidence="2 3">JCM 12272</strain>
    </source>
</reference>
<dbReference type="RefSeq" id="WP_163662373.1">
    <property type="nucleotide sequence ID" value="NZ_AP022565.1"/>
</dbReference>
<dbReference type="KEGG" id="malv:MALV_14330"/>
<evidence type="ECO:0000313" key="3">
    <source>
        <dbReference type="Proteomes" id="UP000466906"/>
    </source>
</evidence>
<dbReference type="Proteomes" id="UP000466906">
    <property type="component" value="Chromosome"/>
</dbReference>
<dbReference type="Pfam" id="PF04248">
    <property type="entry name" value="NTP_transf_9"/>
    <property type="match status" value="1"/>
</dbReference>